<dbReference type="AlphaFoldDB" id="A0A8J4EK82"/>
<evidence type="ECO:0000313" key="2">
    <source>
        <dbReference type="EMBL" id="GIJ75117.1"/>
    </source>
</evidence>
<keyword evidence="3" id="KW-1185">Reference proteome</keyword>
<dbReference type="Proteomes" id="UP000635606">
    <property type="component" value="Unassembled WGS sequence"/>
</dbReference>
<reference evidence="2" key="1">
    <citation type="submission" date="2021-01" db="EMBL/GenBank/DDBJ databases">
        <title>Whole genome shotgun sequence of Virgisporangium ochraceum NBRC 16418.</title>
        <authorList>
            <person name="Komaki H."/>
            <person name="Tamura T."/>
        </authorList>
    </citation>
    <scope>NUCLEOTIDE SEQUENCE</scope>
    <source>
        <strain evidence="2">NBRC 16418</strain>
    </source>
</reference>
<feature type="region of interest" description="Disordered" evidence="1">
    <location>
        <begin position="1"/>
        <end position="23"/>
    </location>
</feature>
<sequence length="86" mass="9519">MSERTVVSRRAEGRQWPPGHRHDDGVCVIVPHQDSAALAAAIRLVLTRPAAGPSTPPTLRWPAVAERYEDLAHRLIYARSTTIDVK</sequence>
<evidence type="ECO:0000256" key="1">
    <source>
        <dbReference type="SAM" id="MobiDB-lite"/>
    </source>
</evidence>
<protein>
    <submittedName>
        <fullName evidence="2">Uncharacterized protein</fullName>
    </submittedName>
</protein>
<gene>
    <name evidence="2" type="ORF">Voc01_100340</name>
</gene>
<comment type="caution">
    <text evidence="2">The sequence shown here is derived from an EMBL/GenBank/DDBJ whole genome shotgun (WGS) entry which is preliminary data.</text>
</comment>
<accession>A0A8J4EK82</accession>
<organism evidence="2 3">
    <name type="scientific">Virgisporangium ochraceum</name>
    <dbReference type="NCBI Taxonomy" id="65505"/>
    <lineage>
        <taxon>Bacteria</taxon>
        <taxon>Bacillati</taxon>
        <taxon>Actinomycetota</taxon>
        <taxon>Actinomycetes</taxon>
        <taxon>Micromonosporales</taxon>
        <taxon>Micromonosporaceae</taxon>
        <taxon>Virgisporangium</taxon>
    </lineage>
</organism>
<name>A0A8J4EK82_9ACTN</name>
<dbReference type="EMBL" id="BOPH01000149">
    <property type="protein sequence ID" value="GIJ75117.1"/>
    <property type="molecule type" value="Genomic_DNA"/>
</dbReference>
<evidence type="ECO:0000313" key="3">
    <source>
        <dbReference type="Proteomes" id="UP000635606"/>
    </source>
</evidence>
<dbReference type="RefSeq" id="WP_203934896.1">
    <property type="nucleotide sequence ID" value="NZ_BOPH01000149.1"/>
</dbReference>
<proteinExistence type="predicted"/>